<name>A0A2Z6P6U2_TRISU</name>
<accession>A0A2Z6P6U2</accession>
<keyword evidence="3" id="KW-1185">Reference proteome</keyword>
<dbReference type="GO" id="GO:0003676">
    <property type="term" value="F:nucleic acid binding"/>
    <property type="evidence" value="ECO:0007669"/>
    <property type="project" value="InterPro"/>
</dbReference>
<dbReference type="PANTHER" id="PTHR47074:SF48">
    <property type="entry name" value="POLYNUCLEOTIDYL TRANSFERASE, RIBONUCLEASE H-LIKE SUPERFAMILY PROTEIN"/>
    <property type="match status" value="1"/>
</dbReference>
<feature type="domain" description="RNase H type-1" evidence="1">
    <location>
        <begin position="94"/>
        <end position="167"/>
    </location>
</feature>
<dbReference type="CDD" id="cd06222">
    <property type="entry name" value="RNase_H_like"/>
    <property type="match status" value="1"/>
</dbReference>
<dbReference type="InterPro" id="IPR052929">
    <property type="entry name" value="RNase_H-like_EbsB-rel"/>
</dbReference>
<dbReference type="PANTHER" id="PTHR47074">
    <property type="entry name" value="BNAC02G40300D PROTEIN"/>
    <property type="match status" value="1"/>
</dbReference>
<dbReference type="InterPro" id="IPR002156">
    <property type="entry name" value="RNaseH_domain"/>
</dbReference>
<protein>
    <recommendedName>
        <fullName evidence="1">RNase H type-1 domain-containing protein</fullName>
    </recommendedName>
</protein>
<dbReference type="Proteomes" id="UP000242715">
    <property type="component" value="Unassembled WGS sequence"/>
</dbReference>
<dbReference type="Gene3D" id="3.30.420.10">
    <property type="entry name" value="Ribonuclease H-like superfamily/Ribonuclease H"/>
    <property type="match status" value="1"/>
</dbReference>
<proteinExistence type="predicted"/>
<gene>
    <name evidence="2" type="ORF">TSUD_368630</name>
</gene>
<sequence>MKNYGRTLSFNHRSHFSLCMTVYSNGSRFTIEDQTETAEASYSNYAVGRSYDGAGRREQQRDTDGAIFITNGQQQFGMNNPIWTAPKQGTFKCNVDATIFKDRNCYGTAMCIRDNRGNFIRAQTMWRKGSPLPHEAEAGSLKEALHWIKNLGYTNISLELDCKLVVDGVAVII</sequence>
<dbReference type="GO" id="GO:0004523">
    <property type="term" value="F:RNA-DNA hybrid ribonuclease activity"/>
    <property type="evidence" value="ECO:0007669"/>
    <property type="project" value="InterPro"/>
</dbReference>
<dbReference type="EMBL" id="DF974754">
    <property type="protein sequence ID" value="GAU50383.1"/>
    <property type="molecule type" value="Genomic_DNA"/>
</dbReference>
<dbReference type="InterPro" id="IPR036397">
    <property type="entry name" value="RNaseH_sf"/>
</dbReference>
<organism evidence="2 3">
    <name type="scientific">Trifolium subterraneum</name>
    <name type="common">Subterranean clover</name>
    <dbReference type="NCBI Taxonomy" id="3900"/>
    <lineage>
        <taxon>Eukaryota</taxon>
        <taxon>Viridiplantae</taxon>
        <taxon>Streptophyta</taxon>
        <taxon>Embryophyta</taxon>
        <taxon>Tracheophyta</taxon>
        <taxon>Spermatophyta</taxon>
        <taxon>Magnoliopsida</taxon>
        <taxon>eudicotyledons</taxon>
        <taxon>Gunneridae</taxon>
        <taxon>Pentapetalae</taxon>
        <taxon>rosids</taxon>
        <taxon>fabids</taxon>
        <taxon>Fabales</taxon>
        <taxon>Fabaceae</taxon>
        <taxon>Papilionoideae</taxon>
        <taxon>50 kb inversion clade</taxon>
        <taxon>NPAAA clade</taxon>
        <taxon>Hologalegina</taxon>
        <taxon>IRL clade</taxon>
        <taxon>Trifolieae</taxon>
        <taxon>Trifolium</taxon>
    </lineage>
</organism>
<evidence type="ECO:0000313" key="3">
    <source>
        <dbReference type="Proteomes" id="UP000242715"/>
    </source>
</evidence>
<dbReference type="AlphaFoldDB" id="A0A2Z6P6U2"/>
<evidence type="ECO:0000259" key="1">
    <source>
        <dbReference type="Pfam" id="PF13456"/>
    </source>
</evidence>
<evidence type="ECO:0000313" key="2">
    <source>
        <dbReference type="EMBL" id="GAU50383.1"/>
    </source>
</evidence>
<dbReference type="Pfam" id="PF13456">
    <property type="entry name" value="RVT_3"/>
    <property type="match status" value="1"/>
</dbReference>
<dbReference type="OrthoDB" id="1428651at2759"/>
<dbReference type="InterPro" id="IPR044730">
    <property type="entry name" value="RNase_H-like_dom_plant"/>
</dbReference>
<reference evidence="3" key="1">
    <citation type="journal article" date="2017" name="Front. Plant Sci.">
        <title>Climate Clever Clovers: New Paradigm to Reduce the Environmental Footprint of Ruminants by Breeding Low Methanogenic Forages Utilizing Haplotype Variation.</title>
        <authorList>
            <person name="Kaur P."/>
            <person name="Appels R."/>
            <person name="Bayer P.E."/>
            <person name="Keeble-Gagnere G."/>
            <person name="Wang J."/>
            <person name="Hirakawa H."/>
            <person name="Shirasawa K."/>
            <person name="Vercoe P."/>
            <person name="Stefanova K."/>
            <person name="Durmic Z."/>
            <person name="Nichols P."/>
            <person name="Revell C."/>
            <person name="Isobe S.N."/>
            <person name="Edwards D."/>
            <person name="Erskine W."/>
        </authorList>
    </citation>
    <scope>NUCLEOTIDE SEQUENCE [LARGE SCALE GENOMIC DNA]</scope>
    <source>
        <strain evidence="3">cv. Daliak</strain>
    </source>
</reference>